<dbReference type="RefSeq" id="WP_000183534.1">
    <property type="nucleotide sequence ID" value="NZ_CP013278.1"/>
</dbReference>
<proteinExistence type="predicted"/>
<evidence type="ECO:0000313" key="1">
    <source>
        <dbReference type="EMBL" id="AND28536.1"/>
    </source>
</evidence>
<keyword evidence="1" id="KW-0614">Plasmid</keyword>
<sequence length="176" mass="20343">MTNLYDLVLEYDRETKVITKRIEIPWIYDYDFNQGRQDWQMPSYPETAYDEYANQFVPHVRLGASYTNLSGNKLQRGTYQGDLSAIQVGDLITQEMLDGHYLVGGTGTRSQDYDKDKTQAALYGVTGTQFSLVRYLASARFYWHATDQHVEDAFAKGLITEENKINILSVHKSYYH</sequence>
<protein>
    <submittedName>
        <fullName evidence="1">Uncharacterized protein</fullName>
    </submittedName>
</protein>
<gene>
    <name evidence="1" type="ORF">ATN07_33000</name>
</gene>
<reference evidence="1" key="1">
    <citation type="journal article" date="2017" name="Res. Microbiol.">
        <title>Comparative genomics of extrachromosomal elements in Bacillus thuringiensis subsp. israelensis.</title>
        <authorList>
            <person name="Bolotin A."/>
            <person name="Gillis A."/>
            <person name="Sanchis V."/>
            <person name="Nielsen-LeRoux C."/>
            <person name="Mahillon J."/>
            <person name="Lereclus D."/>
            <person name="Sorokin A."/>
        </authorList>
    </citation>
    <scope>NUCLEOTIDE SEQUENCE</scope>
    <source>
        <strain evidence="1">AM65-52</strain>
        <plasmid evidence="1">pAM65-52-3-235K</plasmid>
    </source>
</reference>
<organism evidence="1">
    <name type="scientific">Bacillus thuringiensis subsp. israelensis</name>
    <dbReference type="NCBI Taxonomy" id="1430"/>
    <lineage>
        <taxon>Bacteria</taxon>
        <taxon>Bacillati</taxon>
        <taxon>Bacillota</taxon>
        <taxon>Bacilli</taxon>
        <taxon>Bacillales</taxon>
        <taxon>Bacillaceae</taxon>
        <taxon>Bacillus</taxon>
        <taxon>Bacillus cereus group</taxon>
    </lineage>
</organism>
<geneLocation type="plasmid" evidence="1">
    <name>pAM65-52-3-235K</name>
</geneLocation>
<dbReference type="PATRIC" id="fig|1430.6.peg.2103"/>
<name>A0A160LJZ3_BACTI</name>
<dbReference type="EMBL" id="CP013278">
    <property type="protein sequence ID" value="AND28536.1"/>
    <property type="molecule type" value="Genomic_DNA"/>
</dbReference>
<accession>A0A160LJZ3</accession>
<dbReference type="AlphaFoldDB" id="A0A160LJZ3"/>